<protein>
    <recommendedName>
        <fullName evidence="1">AAR2 C-terminal domain-containing protein</fullName>
    </recommendedName>
</protein>
<name>A0A7S2NYW9_9STRA</name>
<dbReference type="EMBL" id="HBGY01008427">
    <property type="protein sequence ID" value="CAD9566111.1"/>
    <property type="molecule type" value="Transcribed_RNA"/>
</dbReference>
<dbReference type="GO" id="GO:0000244">
    <property type="term" value="P:spliceosomal tri-snRNP complex assembly"/>
    <property type="evidence" value="ECO:0007669"/>
    <property type="project" value="TreeGrafter"/>
</dbReference>
<dbReference type="Gene3D" id="1.25.40.550">
    <property type="entry name" value="Aar2, C-terminal domain-like"/>
    <property type="match status" value="1"/>
</dbReference>
<feature type="domain" description="AAR2 C-terminal" evidence="1">
    <location>
        <begin position="244"/>
        <end position="296"/>
    </location>
</feature>
<dbReference type="CDD" id="cd13778">
    <property type="entry name" value="Aar2_C"/>
    <property type="match status" value="1"/>
</dbReference>
<gene>
    <name evidence="2" type="ORF">LDAN0321_LOCUS5303</name>
</gene>
<dbReference type="AlphaFoldDB" id="A0A7S2NYW9"/>
<evidence type="ECO:0000259" key="1">
    <source>
        <dbReference type="Pfam" id="PF05282"/>
    </source>
</evidence>
<evidence type="ECO:0000313" key="2">
    <source>
        <dbReference type="EMBL" id="CAD9566111.1"/>
    </source>
</evidence>
<dbReference type="Pfam" id="PF05282">
    <property type="entry name" value="AAR2"/>
    <property type="match status" value="2"/>
</dbReference>
<feature type="domain" description="AAR2 C-terminal" evidence="1">
    <location>
        <begin position="311"/>
        <end position="396"/>
    </location>
</feature>
<reference evidence="2" key="1">
    <citation type="submission" date="2021-01" db="EMBL/GenBank/DDBJ databases">
        <authorList>
            <person name="Corre E."/>
            <person name="Pelletier E."/>
            <person name="Niang G."/>
            <person name="Scheremetjew M."/>
            <person name="Finn R."/>
            <person name="Kale V."/>
            <person name="Holt S."/>
            <person name="Cochrane G."/>
            <person name="Meng A."/>
            <person name="Brown T."/>
            <person name="Cohen L."/>
        </authorList>
    </citation>
    <scope>NUCLEOTIDE SEQUENCE</scope>
    <source>
        <strain evidence="2">B650</strain>
    </source>
</reference>
<dbReference type="PANTHER" id="PTHR12689:SF4">
    <property type="entry name" value="PROTEIN AAR2 HOMOLOG"/>
    <property type="match status" value="1"/>
</dbReference>
<proteinExistence type="predicted"/>
<accession>A0A7S2NYW9</accession>
<dbReference type="InterPro" id="IPR038514">
    <property type="entry name" value="AAR2_C_sf"/>
</dbReference>
<dbReference type="InterPro" id="IPR007946">
    <property type="entry name" value="AAR2"/>
</dbReference>
<organism evidence="2">
    <name type="scientific">Leptocylindrus danicus</name>
    <dbReference type="NCBI Taxonomy" id="163516"/>
    <lineage>
        <taxon>Eukaryota</taxon>
        <taxon>Sar</taxon>
        <taxon>Stramenopiles</taxon>
        <taxon>Ochrophyta</taxon>
        <taxon>Bacillariophyta</taxon>
        <taxon>Coscinodiscophyceae</taxon>
        <taxon>Chaetocerotophycidae</taxon>
        <taxon>Leptocylindrales</taxon>
        <taxon>Leptocylindraceae</taxon>
        <taxon>Leptocylindrus</taxon>
    </lineage>
</organism>
<sequence>MSSPTALAIYVPTSCRVMLCSVQQQIEQQQEQQQEHVVNVNHGLLLLFNNHNTVSCNEVTARKWDPRIEELSKDDGISDCELCQAIAAKINHNNVHVRMDVNGVSVVAVSLEQFMTSTEEANGANLVTMQPSWNECVNFISRQVLQRLGVKSGDKIVAGSLSSSLDYLHGDMNIVGNNDNNQADGVELRYHPIPCALQAQQGQQGQQKGQLNMMRHPGTKRYFSRLKPFERSELIFQNYNSNSNSSLLDDVLHRVYADRYMEMLGELQLAFCVFLNMSCLASFEHWRDLVALLCFACAGSDGNTCNGDTTSSRTIVHQRPKLYSSFLEVLFVQLHSIDSDFFHEMEYSADNFLIPALRCLVRAAVSSSSSNTKTIAVLRGAKRVVELMSTRFNIDIESEVMDDEIDNDLTKADCNLMSKDNGRDEMFIDEDDYDEDGPVIVPLEEVEASLSRSATSTALEVVRESNAQSHDPLRQKYPLLFASVSPKEDIMMACARILDDKRDVSLVREASSYLEDVVATSDAQNMM</sequence>
<dbReference type="PANTHER" id="PTHR12689">
    <property type="entry name" value="A1 CISTRON SPLICING FACTOR AAR2-RELATED"/>
    <property type="match status" value="1"/>
</dbReference>
<dbReference type="InterPro" id="IPR033648">
    <property type="entry name" value="AAR2_C"/>
</dbReference>